<sequence>MEDSTPNVISHTLQIGLYFKVVDVSQWIFFPGVLMPRKILELQKNGKSFDSFGEWEVLVLLAIEAMGKVTAQFIPSSRKYFRGLEAWSPKNDEKDLVEESCWLSHCCEVVQHQVECPLVGALELESS</sequence>
<evidence type="ECO:0000313" key="1">
    <source>
        <dbReference type="EnsemblPlants" id="cds.evm.model.06.603"/>
    </source>
</evidence>
<dbReference type="EnsemblPlants" id="evm.model.06.603">
    <property type="protein sequence ID" value="cds.evm.model.06.603"/>
    <property type="gene ID" value="evm.TU.06.603"/>
</dbReference>
<dbReference type="AlphaFoldDB" id="A0A803PZ23"/>
<keyword evidence="2" id="KW-1185">Reference proteome</keyword>
<proteinExistence type="predicted"/>
<name>A0A803PZ23_CANSA</name>
<protein>
    <submittedName>
        <fullName evidence="1">Uncharacterized protein</fullName>
    </submittedName>
</protein>
<reference evidence="1" key="2">
    <citation type="submission" date="2021-03" db="UniProtKB">
        <authorList>
            <consortium name="EnsemblPlants"/>
        </authorList>
    </citation>
    <scope>IDENTIFICATION</scope>
</reference>
<dbReference type="Proteomes" id="UP000596661">
    <property type="component" value="Chromosome 6"/>
</dbReference>
<organism evidence="1 2">
    <name type="scientific">Cannabis sativa</name>
    <name type="common">Hemp</name>
    <name type="synonym">Marijuana</name>
    <dbReference type="NCBI Taxonomy" id="3483"/>
    <lineage>
        <taxon>Eukaryota</taxon>
        <taxon>Viridiplantae</taxon>
        <taxon>Streptophyta</taxon>
        <taxon>Embryophyta</taxon>
        <taxon>Tracheophyta</taxon>
        <taxon>Spermatophyta</taxon>
        <taxon>Magnoliopsida</taxon>
        <taxon>eudicotyledons</taxon>
        <taxon>Gunneridae</taxon>
        <taxon>Pentapetalae</taxon>
        <taxon>rosids</taxon>
        <taxon>fabids</taxon>
        <taxon>Rosales</taxon>
        <taxon>Cannabaceae</taxon>
        <taxon>Cannabis</taxon>
    </lineage>
</organism>
<evidence type="ECO:0000313" key="2">
    <source>
        <dbReference type="Proteomes" id="UP000596661"/>
    </source>
</evidence>
<dbReference type="EMBL" id="UZAU01000572">
    <property type="status" value="NOT_ANNOTATED_CDS"/>
    <property type="molecule type" value="Genomic_DNA"/>
</dbReference>
<accession>A0A803PZ23</accession>
<dbReference type="Gramene" id="evm.model.06.603">
    <property type="protein sequence ID" value="cds.evm.model.06.603"/>
    <property type="gene ID" value="evm.TU.06.603"/>
</dbReference>
<reference evidence="1" key="1">
    <citation type="submission" date="2018-11" db="EMBL/GenBank/DDBJ databases">
        <authorList>
            <person name="Grassa J C."/>
        </authorList>
    </citation>
    <scope>NUCLEOTIDE SEQUENCE [LARGE SCALE GENOMIC DNA]</scope>
</reference>